<evidence type="ECO:0000313" key="1">
    <source>
        <dbReference type="EMBL" id="MXY94165.1"/>
    </source>
</evidence>
<dbReference type="Pfam" id="PF08282">
    <property type="entry name" value="Hydrolase_3"/>
    <property type="match status" value="1"/>
</dbReference>
<comment type="caution">
    <text evidence="1">The sequence shown here is derived from an EMBL/GenBank/DDBJ whole genome shotgun (WGS) entry which is preliminary data.</text>
</comment>
<reference evidence="1" key="1">
    <citation type="submission" date="2019-09" db="EMBL/GenBank/DDBJ databases">
        <title>Characterisation of the sponge microbiome using genome-centric metagenomics.</title>
        <authorList>
            <person name="Engelberts J.P."/>
            <person name="Robbins S.J."/>
            <person name="De Goeij J.M."/>
            <person name="Aranda M."/>
            <person name="Bell S.C."/>
            <person name="Webster N.S."/>
        </authorList>
    </citation>
    <scope>NUCLEOTIDE SEQUENCE</scope>
    <source>
        <strain evidence="1">SB0664_bin_27</strain>
    </source>
</reference>
<dbReference type="SFLD" id="SFLDG01140">
    <property type="entry name" value="C2.B:_Phosphomannomutase_and_P"/>
    <property type="match status" value="1"/>
</dbReference>
<accession>A0A6B0YVK1</accession>
<organism evidence="1">
    <name type="scientific">Caldilineaceae bacterium SB0664_bin_27</name>
    <dbReference type="NCBI Taxonomy" id="2605260"/>
    <lineage>
        <taxon>Bacteria</taxon>
        <taxon>Bacillati</taxon>
        <taxon>Chloroflexota</taxon>
        <taxon>Caldilineae</taxon>
        <taxon>Caldilineales</taxon>
        <taxon>Caldilineaceae</taxon>
    </lineage>
</organism>
<dbReference type="GO" id="GO:0016791">
    <property type="term" value="F:phosphatase activity"/>
    <property type="evidence" value="ECO:0007669"/>
    <property type="project" value="TreeGrafter"/>
</dbReference>
<dbReference type="InterPro" id="IPR036412">
    <property type="entry name" value="HAD-like_sf"/>
</dbReference>
<dbReference type="SFLD" id="SFLDS00003">
    <property type="entry name" value="Haloacid_Dehalogenase"/>
    <property type="match status" value="1"/>
</dbReference>
<protein>
    <submittedName>
        <fullName evidence="1">HAD family phosphatase</fullName>
    </submittedName>
</protein>
<dbReference type="InterPro" id="IPR023214">
    <property type="entry name" value="HAD_sf"/>
</dbReference>
<dbReference type="CDD" id="cd07516">
    <property type="entry name" value="HAD_Pase"/>
    <property type="match status" value="1"/>
</dbReference>
<dbReference type="Gene3D" id="3.30.1240.10">
    <property type="match status" value="1"/>
</dbReference>
<gene>
    <name evidence="1" type="ORF">F4Y42_12050</name>
</gene>
<dbReference type="EMBL" id="VXRG01000100">
    <property type="protein sequence ID" value="MXY94165.1"/>
    <property type="molecule type" value="Genomic_DNA"/>
</dbReference>
<dbReference type="SUPFAM" id="SSF56784">
    <property type="entry name" value="HAD-like"/>
    <property type="match status" value="1"/>
</dbReference>
<dbReference type="Gene3D" id="3.40.50.1000">
    <property type="entry name" value="HAD superfamily/HAD-like"/>
    <property type="match status" value="1"/>
</dbReference>
<dbReference type="PANTHER" id="PTHR10000:SF8">
    <property type="entry name" value="HAD SUPERFAMILY HYDROLASE-LIKE, TYPE 3"/>
    <property type="match status" value="1"/>
</dbReference>
<proteinExistence type="predicted"/>
<sequence length="287" mass="30807">MKSGIDLVVLDMDGTIYGRQFAGGISARVRRAISAVQEAGTPVTIATGRIFDFVRAIAPELGITLPVITAQGAVIGDPVSGEVLHESLIREDDARNVAAWADGEERTTVFYLNSSGGCTRLVQNAPGQGNGSSGWEGWDSSTYDHWFGSPREMHEKLLDVMSAPGVRPLKFITVNDPTLEPDQTGALQKRFGEGIHMSRSHQYLVEGTAPTANKGHGLLRLTERLGIDPERVLAIGDNENDIPMLREAGLAVCMGQATAVVRSEADWVAPTLDEDGVAVALERFVLS</sequence>
<dbReference type="GO" id="GO:0005829">
    <property type="term" value="C:cytosol"/>
    <property type="evidence" value="ECO:0007669"/>
    <property type="project" value="TreeGrafter"/>
</dbReference>
<dbReference type="GO" id="GO:0000287">
    <property type="term" value="F:magnesium ion binding"/>
    <property type="evidence" value="ECO:0007669"/>
    <property type="project" value="TreeGrafter"/>
</dbReference>
<dbReference type="PANTHER" id="PTHR10000">
    <property type="entry name" value="PHOSPHOSERINE PHOSPHATASE"/>
    <property type="match status" value="1"/>
</dbReference>
<dbReference type="AlphaFoldDB" id="A0A6B0YVK1"/>
<name>A0A6B0YVK1_9CHLR</name>